<evidence type="ECO:0000256" key="1">
    <source>
        <dbReference type="ARBA" id="ARBA00004571"/>
    </source>
</evidence>
<keyword evidence="7" id="KW-0406">Ion transport</keyword>
<dbReference type="Pfam" id="PF13609">
    <property type="entry name" value="Porin_4"/>
    <property type="match status" value="1"/>
</dbReference>
<name>A0A7W9WYY3_9BURK</name>
<keyword evidence="10" id="KW-0998">Cell outer membrane</keyword>
<feature type="domain" description="Porin" evidence="12">
    <location>
        <begin position="10"/>
        <end position="330"/>
    </location>
</feature>
<evidence type="ECO:0000256" key="10">
    <source>
        <dbReference type="ARBA" id="ARBA00023237"/>
    </source>
</evidence>
<keyword evidence="4" id="KW-1134">Transmembrane beta strand</keyword>
<evidence type="ECO:0000256" key="4">
    <source>
        <dbReference type="ARBA" id="ARBA00022452"/>
    </source>
</evidence>
<dbReference type="GO" id="GO:0006811">
    <property type="term" value="P:monoatomic ion transport"/>
    <property type="evidence" value="ECO:0007669"/>
    <property type="project" value="UniProtKB-KW"/>
</dbReference>
<gene>
    <name evidence="13" type="ORF">HD842_001448</name>
</gene>
<dbReference type="PANTHER" id="PTHR34501:SF9">
    <property type="entry name" value="MAJOR OUTER MEMBRANE PROTEIN P.IA"/>
    <property type="match status" value="1"/>
</dbReference>
<sequence length="364" mass="38108">MKKHIIAMAALCACVSAAPSASAQSAITLYGIIDAGLTRLTNDGPQGDQTKVDTGQMQVSRWGIKGQEDLGGGMKARFGLEGTLLNDTGGAGVPFGTPSSTSLFDREATVGIVTNYGAIDIGRQNIVGIMSVGMADPLGLGFASSSPNVLFSAMNNAAVYAPYGANNGGTALRQNNSVKYTSPVFKGLSFALMRAFGEQAGNAQKSSYQGGALLYNTGKLAVAGAYARMKNITDTDLLTSHAYGIKYAFPAVTLKSTYSWNELRSTGRKIAVLGVGADVPVAPAFLVTAAAYQVKRSGDLKDDAQQFILIGRYLMSKRTTGYVSVGHAATDSIVQTDQINLAQNFVAVGSDSANRFTMGIMHMF</sequence>
<dbReference type="GO" id="GO:0015288">
    <property type="term" value="F:porin activity"/>
    <property type="evidence" value="ECO:0007669"/>
    <property type="project" value="UniProtKB-KW"/>
</dbReference>
<keyword evidence="5" id="KW-0812">Transmembrane</keyword>
<keyword evidence="6 11" id="KW-0732">Signal</keyword>
<evidence type="ECO:0000313" key="14">
    <source>
        <dbReference type="Proteomes" id="UP000540787"/>
    </source>
</evidence>
<dbReference type="EMBL" id="JACHBX010000001">
    <property type="protein sequence ID" value="MBB6133337.1"/>
    <property type="molecule type" value="Genomic_DNA"/>
</dbReference>
<dbReference type="GO" id="GO:0009279">
    <property type="term" value="C:cell outer membrane"/>
    <property type="evidence" value="ECO:0007669"/>
    <property type="project" value="UniProtKB-SubCell"/>
</dbReference>
<comment type="subcellular location">
    <subcellularLocation>
        <location evidence="1">Cell outer membrane</location>
        <topology evidence="1">Multi-pass membrane protein</topology>
    </subcellularLocation>
</comment>
<dbReference type="InterPro" id="IPR050298">
    <property type="entry name" value="Gram-neg_bact_OMP"/>
</dbReference>
<keyword evidence="3" id="KW-0813">Transport</keyword>
<dbReference type="Gene3D" id="2.40.160.10">
    <property type="entry name" value="Porin"/>
    <property type="match status" value="1"/>
</dbReference>
<protein>
    <submittedName>
        <fullName evidence="13">Putative porin</fullName>
    </submittedName>
</protein>
<dbReference type="GO" id="GO:0046930">
    <property type="term" value="C:pore complex"/>
    <property type="evidence" value="ECO:0007669"/>
    <property type="project" value="UniProtKB-KW"/>
</dbReference>
<evidence type="ECO:0000256" key="7">
    <source>
        <dbReference type="ARBA" id="ARBA00023065"/>
    </source>
</evidence>
<dbReference type="PANTHER" id="PTHR34501">
    <property type="entry name" value="PROTEIN YDDL-RELATED"/>
    <property type="match status" value="1"/>
</dbReference>
<proteinExistence type="predicted"/>
<dbReference type="AlphaFoldDB" id="A0A7W9WYY3"/>
<dbReference type="RefSeq" id="WP_183552689.1">
    <property type="nucleotide sequence ID" value="NZ_JACHBX010000001.1"/>
</dbReference>
<evidence type="ECO:0000259" key="12">
    <source>
        <dbReference type="Pfam" id="PF13609"/>
    </source>
</evidence>
<evidence type="ECO:0000256" key="11">
    <source>
        <dbReference type="SAM" id="SignalP"/>
    </source>
</evidence>
<reference evidence="13 14" key="1">
    <citation type="submission" date="2020-08" db="EMBL/GenBank/DDBJ databases">
        <title>The Agave Microbiome: Exploring the role of microbial communities in plant adaptations to desert environments.</title>
        <authorList>
            <person name="Partida-Martinez L.P."/>
        </authorList>
    </citation>
    <scope>NUCLEOTIDE SEQUENCE [LARGE SCALE GENOMIC DNA]</scope>
    <source>
        <strain evidence="13 14">AT3.2</strain>
    </source>
</reference>
<comment type="subunit">
    <text evidence="2">Homotrimer.</text>
</comment>
<evidence type="ECO:0000256" key="2">
    <source>
        <dbReference type="ARBA" id="ARBA00011233"/>
    </source>
</evidence>
<evidence type="ECO:0000256" key="5">
    <source>
        <dbReference type="ARBA" id="ARBA00022692"/>
    </source>
</evidence>
<organism evidence="13 14">
    <name type="scientific">Massilia aurea</name>
    <dbReference type="NCBI Taxonomy" id="373040"/>
    <lineage>
        <taxon>Bacteria</taxon>
        <taxon>Pseudomonadati</taxon>
        <taxon>Pseudomonadota</taxon>
        <taxon>Betaproteobacteria</taxon>
        <taxon>Burkholderiales</taxon>
        <taxon>Oxalobacteraceae</taxon>
        <taxon>Telluria group</taxon>
        <taxon>Massilia</taxon>
    </lineage>
</organism>
<evidence type="ECO:0000256" key="3">
    <source>
        <dbReference type="ARBA" id="ARBA00022448"/>
    </source>
</evidence>
<feature type="signal peptide" evidence="11">
    <location>
        <begin position="1"/>
        <end position="23"/>
    </location>
</feature>
<keyword evidence="14" id="KW-1185">Reference proteome</keyword>
<evidence type="ECO:0000256" key="9">
    <source>
        <dbReference type="ARBA" id="ARBA00023136"/>
    </source>
</evidence>
<accession>A0A7W9WYY3</accession>
<evidence type="ECO:0000256" key="6">
    <source>
        <dbReference type="ARBA" id="ARBA00022729"/>
    </source>
</evidence>
<evidence type="ECO:0000313" key="13">
    <source>
        <dbReference type="EMBL" id="MBB6133337.1"/>
    </source>
</evidence>
<dbReference type="InterPro" id="IPR033900">
    <property type="entry name" value="Gram_neg_porin_domain"/>
</dbReference>
<keyword evidence="9" id="KW-0472">Membrane</keyword>
<feature type="chain" id="PRO_5030709131" evidence="11">
    <location>
        <begin position="24"/>
        <end position="364"/>
    </location>
</feature>
<dbReference type="CDD" id="cd00342">
    <property type="entry name" value="gram_neg_porins"/>
    <property type="match status" value="1"/>
</dbReference>
<keyword evidence="8" id="KW-0626">Porin</keyword>
<dbReference type="SUPFAM" id="SSF56935">
    <property type="entry name" value="Porins"/>
    <property type="match status" value="1"/>
</dbReference>
<dbReference type="Proteomes" id="UP000540787">
    <property type="component" value="Unassembled WGS sequence"/>
</dbReference>
<evidence type="ECO:0000256" key="8">
    <source>
        <dbReference type="ARBA" id="ARBA00023114"/>
    </source>
</evidence>
<dbReference type="InterPro" id="IPR023614">
    <property type="entry name" value="Porin_dom_sf"/>
</dbReference>
<comment type="caution">
    <text evidence="13">The sequence shown here is derived from an EMBL/GenBank/DDBJ whole genome shotgun (WGS) entry which is preliminary data.</text>
</comment>